<protein>
    <submittedName>
        <fullName evidence="1">17531_t:CDS:1</fullName>
    </submittedName>
</protein>
<dbReference type="EMBL" id="CAJVQA010014690">
    <property type="protein sequence ID" value="CAG8732614.1"/>
    <property type="molecule type" value="Genomic_DNA"/>
</dbReference>
<keyword evidence="2" id="KW-1185">Reference proteome</keyword>
<evidence type="ECO:0000313" key="2">
    <source>
        <dbReference type="Proteomes" id="UP000789759"/>
    </source>
</evidence>
<dbReference type="AlphaFoldDB" id="A0A9N9NFD9"/>
<sequence>MPPSKTSDKNLESESTLQAIILADSFNEQHLAVAGVQNNKRLYQ</sequence>
<feature type="non-terminal residue" evidence="1">
    <location>
        <position position="44"/>
    </location>
</feature>
<evidence type="ECO:0000313" key="1">
    <source>
        <dbReference type="EMBL" id="CAG8732614.1"/>
    </source>
</evidence>
<comment type="caution">
    <text evidence="1">The sequence shown here is derived from an EMBL/GenBank/DDBJ whole genome shotgun (WGS) entry which is preliminary data.</text>
</comment>
<proteinExistence type="predicted"/>
<dbReference type="Proteomes" id="UP000789759">
    <property type="component" value="Unassembled WGS sequence"/>
</dbReference>
<accession>A0A9N9NFD9</accession>
<reference evidence="1" key="1">
    <citation type="submission" date="2021-06" db="EMBL/GenBank/DDBJ databases">
        <authorList>
            <person name="Kallberg Y."/>
            <person name="Tangrot J."/>
            <person name="Rosling A."/>
        </authorList>
    </citation>
    <scope>NUCLEOTIDE SEQUENCE</scope>
    <source>
        <strain evidence="1">FL966</strain>
    </source>
</reference>
<organism evidence="1 2">
    <name type="scientific">Cetraspora pellucida</name>
    <dbReference type="NCBI Taxonomy" id="1433469"/>
    <lineage>
        <taxon>Eukaryota</taxon>
        <taxon>Fungi</taxon>
        <taxon>Fungi incertae sedis</taxon>
        <taxon>Mucoromycota</taxon>
        <taxon>Glomeromycotina</taxon>
        <taxon>Glomeromycetes</taxon>
        <taxon>Diversisporales</taxon>
        <taxon>Gigasporaceae</taxon>
        <taxon>Cetraspora</taxon>
    </lineage>
</organism>
<gene>
    <name evidence="1" type="ORF">CPELLU_LOCUS13584</name>
</gene>
<name>A0A9N9NFD9_9GLOM</name>